<sequence length="213" mass="22411">MEAIEDRFAEAHWTVAYDALDHSAERVTIAAGIFDRSDHEGGGRRIGAARRARLNIGERHRGRIDCRVDVMYLAHPGEHLDAGDLAQQRASDCARSDAADGLACARASAAAVVATAVLGVVGVVGVRGAIDVTQLVVGAGARVLVPHHQRDGRTGGAPLEDPGEHFDDVILVALGDEAALARPPAIEVVLDGRDVEGEPRRAAVDDDTNRATV</sequence>
<dbReference type="EMBL" id="CAFBMH010000197">
    <property type="protein sequence ID" value="CAB4937855.1"/>
    <property type="molecule type" value="Genomic_DNA"/>
</dbReference>
<reference evidence="1" key="1">
    <citation type="submission" date="2020-05" db="EMBL/GenBank/DDBJ databases">
        <authorList>
            <person name="Chiriac C."/>
            <person name="Salcher M."/>
            <person name="Ghai R."/>
            <person name="Kavagutti S V."/>
        </authorList>
    </citation>
    <scope>NUCLEOTIDE SEQUENCE</scope>
</reference>
<evidence type="ECO:0000313" key="1">
    <source>
        <dbReference type="EMBL" id="CAB4937855.1"/>
    </source>
</evidence>
<dbReference type="AlphaFoldDB" id="A0A6J7J3R3"/>
<name>A0A6J7J3R3_9ZZZZ</name>
<accession>A0A6J7J3R3</accession>
<organism evidence="1">
    <name type="scientific">freshwater metagenome</name>
    <dbReference type="NCBI Taxonomy" id="449393"/>
    <lineage>
        <taxon>unclassified sequences</taxon>
        <taxon>metagenomes</taxon>
        <taxon>ecological metagenomes</taxon>
    </lineage>
</organism>
<gene>
    <name evidence="1" type="ORF">UFOPK3543_03061</name>
</gene>
<protein>
    <submittedName>
        <fullName evidence="1">Unannotated protein</fullName>
    </submittedName>
</protein>
<proteinExistence type="predicted"/>